<name>A0ABQ2W3F5_9ACTN</name>
<proteinExistence type="predicted"/>
<dbReference type="Proteomes" id="UP000660675">
    <property type="component" value="Unassembled WGS sequence"/>
</dbReference>
<feature type="compositionally biased region" description="Basic and acidic residues" evidence="1">
    <location>
        <begin position="48"/>
        <end position="64"/>
    </location>
</feature>
<accession>A0ABQ2W3F5</accession>
<organism evidence="2 3">
    <name type="scientific">Streptomyces gelaticus</name>
    <dbReference type="NCBI Taxonomy" id="285446"/>
    <lineage>
        <taxon>Bacteria</taxon>
        <taxon>Bacillati</taxon>
        <taxon>Actinomycetota</taxon>
        <taxon>Actinomycetes</taxon>
        <taxon>Kitasatosporales</taxon>
        <taxon>Streptomycetaceae</taxon>
        <taxon>Streptomyces</taxon>
    </lineage>
</organism>
<keyword evidence="3" id="KW-1185">Reference proteome</keyword>
<reference evidence="3" key="1">
    <citation type="journal article" date="2019" name="Int. J. Syst. Evol. Microbiol.">
        <title>The Global Catalogue of Microorganisms (GCM) 10K type strain sequencing project: providing services to taxonomists for standard genome sequencing and annotation.</title>
        <authorList>
            <consortium name="The Broad Institute Genomics Platform"/>
            <consortium name="The Broad Institute Genome Sequencing Center for Infectious Disease"/>
            <person name="Wu L."/>
            <person name="Ma J."/>
        </authorList>
    </citation>
    <scope>NUCLEOTIDE SEQUENCE [LARGE SCALE GENOMIC DNA]</scope>
    <source>
        <strain evidence="3">JCM 4376</strain>
    </source>
</reference>
<evidence type="ECO:0000256" key="1">
    <source>
        <dbReference type="SAM" id="MobiDB-lite"/>
    </source>
</evidence>
<protein>
    <submittedName>
        <fullName evidence="2">Uncharacterized protein</fullName>
    </submittedName>
</protein>
<gene>
    <name evidence="2" type="ORF">GCM10015535_48270</name>
</gene>
<comment type="caution">
    <text evidence="2">The sequence shown here is derived from an EMBL/GenBank/DDBJ whole genome shotgun (WGS) entry which is preliminary data.</text>
</comment>
<evidence type="ECO:0000313" key="3">
    <source>
        <dbReference type="Proteomes" id="UP000660675"/>
    </source>
</evidence>
<sequence length="71" mass="8054">MNSVTDAAIESDAWQARSVPRIAEFVEEILEGPSGPGCQWWPVEWAPPERRNWKDPAGDRDPRARKAQLPQ</sequence>
<dbReference type="EMBL" id="BMTF01000017">
    <property type="protein sequence ID" value="GGV90966.1"/>
    <property type="molecule type" value="Genomic_DNA"/>
</dbReference>
<evidence type="ECO:0000313" key="2">
    <source>
        <dbReference type="EMBL" id="GGV90966.1"/>
    </source>
</evidence>
<feature type="region of interest" description="Disordered" evidence="1">
    <location>
        <begin position="48"/>
        <end position="71"/>
    </location>
</feature>